<dbReference type="EMBL" id="LPHD01000013">
    <property type="protein sequence ID" value="KWA86129.1"/>
    <property type="molecule type" value="Genomic_DNA"/>
</dbReference>
<evidence type="ECO:0000313" key="1">
    <source>
        <dbReference type="EMBL" id="KWA86129.1"/>
    </source>
</evidence>
<organism evidence="1 2">
    <name type="scientific">Burkholderia ubonensis</name>
    <dbReference type="NCBI Taxonomy" id="101571"/>
    <lineage>
        <taxon>Bacteria</taxon>
        <taxon>Pseudomonadati</taxon>
        <taxon>Pseudomonadota</taxon>
        <taxon>Betaproteobacteria</taxon>
        <taxon>Burkholderiales</taxon>
        <taxon>Burkholderiaceae</taxon>
        <taxon>Burkholderia</taxon>
        <taxon>Burkholderia cepacia complex</taxon>
    </lineage>
</organism>
<sequence length="186" mass="20822">MGTSKIIDILIALDVEEILKKHPSLSQTKEQPTPLLNPTDSIYMLTTRANAVYGYGPNQGGAQGEGGNDLNVKANVNDSIRWRTVSLTDTAEYTCFLYEYKLVSSSIGKDLLGKKTYETANISEPYPVEGWPEVMQVQREPRADFKARATVLNAGSEIYYFYVAIYDNLGHLKGYIRWDPRLTVSS</sequence>
<dbReference type="RefSeq" id="WP_059488525.1">
    <property type="nucleotide sequence ID" value="NZ_LOVF01000043.1"/>
</dbReference>
<comment type="caution">
    <text evidence="1">The sequence shown here is derived from an EMBL/GenBank/DDBJ whole genome shotgun (WGS) entry which is preliminary data.</text>
</comment>
<name>A0A104X4A5_9BURK</name>
<dbReference type="Gene3D" id="2.60.40.3910">
    <property type="entry name" value="Inclusion body protein"/>
    <property type="match status" value="1"/>
</dbReference>
<protein>
    <recommendedName>
        <fullName evidence="3">Inclusion body protein</fullName>
    </recommendedName>
</protein>
<dbReference type="InterPro" id="IPR021087">
    <property type="entry name" value="Uncharacterised_PixA/AidA"/>
</dbReference>
<dbReference type="Pfam" id="PF12306">
    <property type="entry name" value="PixA"/>
    <property type="match status" value="1"/>
</dbReference>
<evidence type="ECO:0008006" key="3">
    <source>
        <dbReference type="Google" id="ProtNLM"/>
    </source>
</evidence>
<accession>A0A104X4A5</accession>
<gene>
    <name evidence="1" type="ORF">WL29_12245</name>
</gene>
<proteinExistence type="predicted"/>
<reference evidence="1 2" key="1">
    <citation type="submission" date="2015-11" db="EMBL/GenBank/DDBJ databases">
        <title>Expanding the genomic diversity of Burkholderia species for the development of highly accurate diagnostics.</title>
        <authorList>
            <person name="Sahl J."/>
            <person name="Keim P."/>
            <person name="Wagner D."/>
        </authorList>
    </citation>
    <scope>NUCLEOTIDE SEQUENCE [LARGE SCALE GENOMIC DNA]</scope>
    <source>
        <strain evidence="1 2">MSMB2087WGS</strain>
    </source>
</reference>
<evidence type="ECO:0000313" key="2">
    <source>
        <dbReference type="Proteomes" id="UP000060630"/>
    </source>
</evidence>
<dbReference type="Proteomes" id="UP000060630">
    <property type="component" value="Unassembled WGS sequence"/>
</dbReference>
<dbReference type="InterPro" id="IPR038712">
    <property type="entry name" value="PixA-like_sf"/>
</dbReference>
<dbReference type="AlphaFoldDB" id="A0A104X4A5"/>